<dbReference type="SUPFAM" id="SSF51045">
    <property type="entry name" value="WW domain"/>
    <property type="match status" value="2"/>
</dbReference>
<comment type="caution">
    <text evidence="5">The sequence shown here is derived from an EMBL/GenBank/DDBJ whole genome shotgun (WGS) entry which is preliminary data.</text>
</comment>
<dbReference type="GO" id="GO:0070063">
    <property type="term" value="F:RNA polymerase binding"/>
    <property type="evidence" value="ECO:0007669"/>
    <property type="project" value="InterPro"/>
</dbReference>
<gene>
    <name evidence="5" type="ORF">N0F65_002198</name>
</gene>
<dbReference type="PANTHER" id="PTHR15377">
    <property type="entry name" value="TRANSCRIPTION ELONGATION REGULATOR 1"/>
    <property type="match status" value="1"/>
</dbReference>
<reference evidence="5" key="2">
    <citation type="journal article" date="2023" name="Microbiol Resour">
        <title>Decontamination and Annotation of the Draft Genome Sequence of the Oomycete Lagenidium giganteum ARSEF 373.</title>
        <authorList>
            <person name="Morgan W.R."/>
            <person name="Tartar A."/>
        </authorList>
    </citation>
    <scope>NUCLEOTIDE SEQUENCE</scope>
    <source>
        <strain evidence="5">ARSEF 373</strain>
    </source>
</reference>
<reference evidence="5" key="1">
    <citation type="submission" date="2022-11" db="EMBL/GenBank/DDBJ databases">
        <authorList>
            <person name="Morgan W.R."/>
            <person name="Tartar A."/>
        </authorList>
    </citation>
    <scope>NUCLEOTIDE SEQUENCE</scope>
    <source>
        <strain evidence="5">ARSEF 373</strain>
    </source>
</reference>
<dbReference type="EMBL" id="DAKRPA010000245">
    <property type="protein sequence ID" value="DAZ94546.1"/>
    <property type="molecule type" value="Genomic_DNA"/>
</dbReference>
<dbReference type="AlphaFoldDB" id="A0AAV2YK96"/>
<keyword evidence="1" id="KW-0677">Repeat</keyword>
<dbReference type="PROSITE" id="PS51676">
    <property type="entry name" value="FF"/>
    <property type="match status" value="1"/>
</dbReference>
<dbReference type="SMART" id="SM00441">
    <property type="entry name" value="FF"/>
    <property type="match status" value="1"/>
</dbReference>
<feature type="compositionally biased region" description="Basic and acidic residues" evidence="2">
    <location>
        <begin position="149"/>
        <end position="167"/>
    </location>
</feature>
<feature type="domain" description="WW" evidence="3">
    <location>
        <begin position="22"/>
        <end position="55"/>
    </location>
</feature>
<dbReference type="PANTHER" id="PTHR15377:SF3">
    <property type="entry name" value="WW DOMAIN-CONTAINING PROTEIN"/>
    <property type="match status" value="1"/>
</dbReference>
<feature type="non-terminal residue" evidence="5">
    <location>
        <position position="429"/>
    </location>
</feature>
<dbReference type="InterPro" id="IPR001202">
    <property type="entry name" value="WW_dom"/>
</dbReference>
<sequence length="429" mass="49253">MARVRNDGNGDDDVEQFLINALKVLGDWSAHDDEDGHVFYYNRATKESVWQPPKEFEQHEGDVMMQLMTQHALARSGPWSAHDAGNGTIYYFNQATRVSVWERPADWGTYMDPPKEEPVAPVVRDAVSEKNTTKRDKKQQQKKNNTTTKTDEKPTDGPVKAESRAEPEAAVAPQLTLEEQEAQLKRAAEQQKQIESFRQMLREKKIMPFCQWSVAFPRIAMDPRFIAVPSMEQRRMIFEDFVKNRPANLKAEKKEKLKKAKKAMTKFLCEHLQGRALDNTSTLTVFLAAMEKREEDVFAQLKADALDLLPVAEQEKIWTKAVRRARARSHNCLAWRLVLMRSLCAMQLSEVETKRKLGEEQAAAWESLIQSKTSGGHVKWDDERVQQWRDEFAASLTADGDKKLELTEIRQREIFLRTMHAAQPVAPST</sequence>
<protein>
    <recommendedName>
        <fullName evidence="7">WW domain-containing protein</fullName>
    </recommendedName>
</protein>
<evidence type="ECO:0000259" key="3">
    <source>
        <dbReference type="PROSITE" id="PS50020"/>
    </source>
</evidence>
<dbReference type="InterPro" id="IPR002713">
    <property type="entry name" value="FF_domain"/>
</dbReference>
<evidence type="ECO:0000259" key="4">
    <source>
        <dbReference type="PROSITE" id="PS51676"/>
    </source>
</evidence>
<feature type="region of interest" description="Disordered" evidence="2">
    <location>
        <begin position="126"/>
        <end position="174"/>
    </location>
</feature>
<keyword evidence="6" id="KW-1185">Reference proteome</keyword>
<dbReference type="Gene3D" id="1.10.10.440">
    <property type="entry name" value="FF domain"/>
    <property type="match status" value="1"/>
</dbReference>
<evidence type="ECO:0000256" key="1">
    <source>
        <dbReference type="ARBA" id="ARBA00022737"/>
    </source>
</evidence>
<dbReference type="Gene3D" id="2.20.70.10">
    <property type="match status" value="2"/>
</dbReference>
<dbReference type="Pfam" id="PF00397">
    <property type="entry name" value="WW"/>
    <property type="match status" value="2"/>
</dbReference>
<dbReference type="Pfam" id="PF01846">
    <property type="entry name" value="FF"/>
    <property type="match status" value="1"/>
</dbReference>
<dbReference type="GO" id="GO:0003712">
    <property type="term" value="F:transcription coregulator activity"/>
    <property type="evidence" value="ECO:0007669"/>
    <property type="project" value="TreeGrafter"/>
</dbReference>
<dbReference type="PROSITE" id="PS50020">
    <property type="entry name" value="WW_DOMAIN_2"/>
    <property type="match status" value="2"/>
</dbReference>
<evidence type="ECO:0000313" key="6">
    <source>
        <dbReference type="Proteomes" id="UP001146120"/>
    </source>
</evidence>
<dbReference type="Proteomes" id="UP001146120">
    <property type="component" value="Unassembled WGS sequence"/>
</dbReference>
<dbReference type="InterPro" id="IPR036020">
    <property type="entry name" value="WW_dom_sf"/>
</dbReference>
<dbReference type="SMART" id="SM00456">
    <property type="entry name" value="WW"/>
    <property type="match status" value="2"/>
</dbReference>
<dbReference type="GO" id="GO:0005634">
    <property type="term" value="C:nucleus"/>
    <property type="evidence" value="ECO:0007669"/>
    <property type="project" value="TreeGrafter"/>
</dbReference>
<dbReference type="SUPFAM" id="SSF81698">
    <property type="entry name" value="FF domain"/>
    <property type="match status" value="1"/>
</dbReference>
<evidence type="ECO:0008006" key="7">
    <source>
        <dbReference type="Google" id="ProtNLM"/>
    </source>
</evidence>
<dbReference type="CDD" id="cd00201">
    <property type="entry name" value="WW"/>
    <property type="match status" value="2"/>
</dbReference>
<feature type="domain" description="WW" evidence="3">
    <location>
        <begin position="73"/>
        <end position="106"/>
    </location>
</feature>
<accession>A0AAV2YK96</accession>
<feature type="domain" description="FF" evidence="4">
    <location>
        <begin position="190"/>
        <end position="244"/>
    </location>
</feature>
<dbReference type="InterPro" id="IPR045148">
    <property type="entry name" value="TCRG1-like"/>
</dbReference>
<dbReference type="InterPro" id="IPR036517">
    <property type="entry name" value="FF_domain_sf"/>
</dbReference>
<evidence type="ECO:0000313" key="5">
    <source>
        <dbReference type="EMBL" id="DAZ94546.1"/>
    </source>
</evidence>
<evidence type="ECO:0000256" key="2">
    <source>
        <dbReference type="SAM" id="MobiDB-lite"/>
    </source>
</evidence>
<organism evidence="5 6">
    <name type="scientific">Lagenidium giganteum</name>
    <dbReference type="NCBI Taxonomy" id="4803"/>
    <lineage>
        <taxon>Eukaryota</taxon>
        <taxon>Sar</taxon>
        <taxon>Stramenopiles</taxon>
        <taxon>Oomycota</taxon>
        <taxon>Peronosporomycetes</taxon>
        <taxon>Pythiales</taxon>
        <taxon>Pythiaceae</taxon>
    </lineage>
</organism>
<name>A0AAV2YK96_9STRA</name>
<proteinExistence type="predicted"/>